<evidence type="ECO:0000259" key="1">
    <source>
        <dbReference type="Pfam" id="PF08378"/>
    </source>
</evidence>
<gene>
    <name evidence="2" type="ORF">FN960_00695</name>
</gene>
<dbReference type="RefSeq" id="WP_143846451.1">
    <property type="nucleotide sequence ID" value="NZ_VLXZ01000001.1"/>
</dbReference>
<keyword evidence="3" id="KW-1185">Reference proteome</keyword>
<dbReference type="Proteomes" id="UP000318521">
    <property type="component" value="Unassembled WGS sequence"/>
</dbReference>
<name>A0A554A385_9BACI</name>
<reference evidence="2 3" key="1">
    <citation type="submission" date="2019-07" db="EMBL/GenBank/DDBJ databases">
        <authorList>
            <person name="Park Y.J."/>
            <person name="Jeong S.E."/>
            <person name="Jung H.S."/>
        </authorList>
    </citation>
    <scope>NUCLEOTIDE SEQUENCE [LARGE SCALE GENOMIC DNA]</scope>
    <source>
        <strain evidence="3">P16(2019)</strain>
    </source>
</reference>
<evidence type="ECO:0000313" key="2">
    <source>
        <dbReference type="EMBL" id="TSB48106.1"/>
    </source>
</evidence>
<accession>A0A554A385</accession>
<feature type="domain" description="NERD" evidence="1">
    <location>
        <begin position="136"/>
        <end position="237"/>
    </location>
</feature>
<sequence>MAHIIRIKECQSRYQTDLQRYPSQFTRIKKERWHYLQESWQREFAEGLRLEYEDLNEKASILTLWNKAVSQVKRISTSESAVNEKQRKEDAFQVLKKQYKQEIFEMQLLWAGVKVNEPGEQFDLAELSQDKWLKWLALELPDNCFVFYKPVMYVKRAEIELDVIVISPAAIYCLTLLKGDPLSVFEATSERYWVEYIHQERRNRLSPIPTLERMAKILNQLLADHQLDLPIQSFVVAPESIIDNRTNGLKFECLDKRTFDAWKMKLVQSQVPLKYQQVKAAECLLKYCEPNRSNETSS</sequence>
<dbReference type="Pfam" id="PF08378">
    <property type="entry name" value="NERD"/>
    <property type="match status" value="1"/>
</dbReference>
<evidence type="ECO:0000313" key="3">
    <source>
        <dbReference type="Proteomes" id="UP000318521"/>
    </source>
</evidence>
<dbReference type="EMBL" id="VLXZ01000001">
    <property type="protein sequence ID" value="TSB48106.1"/>
    <property type="molecule type" value="Genomic_DNA"/>
</dbReference>
<proteinExistence type="predicted"/>
<dbReference type="AlphaFoldDB" id="A0A554A385"/>
<organism evidence="2 3">
    <name type="scientific">Alkalicoccobacillus porphyridii</name>
    <dbReference type="NCBI Taxonomy" id="2597270"/>
    <lineage>
        <taxon>Bacteria</taxon>
        <taxon>Bacillati</taxon>
        <taxon>Bacillota</taxon>
        <taxon>Bacilli</taxon>
        <taxon>Bacillales</taxon>
        <taxon>Bacillaceae</taxon>
        <taxon>Alkalicoccobacillus</taxon>
    </lineage>
</organism>
<protein>
    <submittedName>
        <fullName evidence="2">NERD domain-containing protein</fullName>
    </submittedName>
</protein>
<dbReference type="OrthoDB" id="2433183at2"/>
<comment type="caution">
    <text evidence="2">The sequence shown here is derived from an EMBL/GenBank/DDBJ whole genome shotgun (WGS) entry which is preliminary data.</text>
</comment>
<dbReference type="InterPro" id="IPR011528">
    <property type="entry name" value="NERD"/>
</dbReference>